<accession>A0A0V1BGX1</accession>
<reference evidence="2 3" key="1">
    <citation type="submission" date="2015-01" db="EMBL/GenBank/DDBJ databases">
        <title>Evolution of Trichinella species and genotypes.</title>
        <authorList>
            <person name="Korhonen P.K."/>
            <person name="Edoardo P."/>
            <person name="Giuseppe L.R."/>
            <person name="Gasser R.B."/>
        </authorList>
    </citation>
    <scope>NUCLEOTIDE SEQUENCE [LARGE SCALE GENOMIC DNA]</scope>
    <source>
        <strain evidence="2">ISS3</strain>
    </source>
</reference>
<feature type="transmembrane region" description="Helical" evidence="1">
    <location>
        <begin position="89"/>
        <end position="109"/>
    </location>
</feature>
<feature type="non-terminal residue" evidence="2">
    <location>
        <position position="1"/>
    </location>
</feature>
<comment type="caution">
    <text evidence="2">The sequence shown here is derived from an EMBL/GenBank/DDBJ whole genome shotgun (WGS) entry which is preliminary data.</text>
</comment>
<organism evidence="2 3">
    <name type="scientific">Trichinella spiralis</name>
    <name type="common">Trichina worm</name>
    <dbReference type="NCBI Taxonomy" id="6334"/>
    <lineage>
        <taxon>Eukaryota</taxon>
        <taxon>Metazoa</taxon>
        <taxon>Ecdysozoa</taxon>
        <taxon>Nematoda</taxon>
        <taxon>Enoplea</taxon>
        <taxon>Dorylaimia</taxon>
        <taxon>Trichinellida</taxon>
        <taxon>Trichinellidae</taxon>
        <taxon>Trichinella</taxon>
    </lineage>
</organism>
<dbReference type="AlphaFoldDB" id="A0A0V1BGX1"/>
<evidence type="ECO:0000256" key="1">
    <source>
        <dbReference type="SAM" id="Phobius"/>
    </source>
</evidence>
<gene>
    <name evidence="2" type="ORF">T01_5315</name>
</gene>
<dbReference type="OrthoDB" id="5920459at2759"/>
<protein>
    <submittedName>
        <fullName evidence="2">Uncharacterized protein</fullName>
    </submittedName>
</protein>
<dbReference type="InParanoid" id="A0A0V1BGX1"/>
<proteinExistence type="predicted"/>
<keyword evidence="3" id="KW-1185">Reference proteome</keyword>
<keyword evidence="1" id="KW-0472">Membrane</keyword>
<keyword evidence="1" id="KW-0812">Transmembrane</keyword>
<evidence type="ECO:0000313" key="2">
    <source>
        <dbReference type="EMBL" id="KRY36253.1"/>
    </source>
</evidence>
<name>A0A0V1BGX1_TRISP</name>
<evidence type="ECO:0000313" key="3">
    <source>
        <dbReference type="Proteomes" id="UP000054776"/>
    </source>
</evidence>
<dbReference type="EMBL" id="JYDH01000044">
    <property type="protein sequence ID" value="KRY36253.1"/>
    <property type="molecule type" value="Genomic_DNA"/>
</dbReference>
<keyword evidence="1" id="KW-1133">Transmembrane helix</keyword>
<dbReference type="Proteomes" id="UP000054776">
    <property type="component" value="Unassembled WGS sequence"/>
</dbReference>
<sequence length="153" mass="17264">LSKAISKGNPLDGMVEVMCSRIYATVTIVIGSHSQDCLHIISMIDCRRDKWYLNLKAHQEKSICLKIALICGNQFFASNKCDEQIMSDLSAAISSTTFLLFFAFVFPLSHLPTATMAVSTVNYMQYDSSPDVWNFDDQEKELSDVQLMAVRFF</sequence>